<evidence type="ECO:0008006" key="3">
    <source>
        <dbReference type="Google" id="ProtNLM"/>
    </source>
</evidence>
<dbReference type="Gene3D" id="1.10.472.10">
    <property type="entry name" value="Cyclin-like"/>
    <property type="match status" value="1"/>
</dbReference>
<dbReference type="SUPFAM" id="SSF47954">
    <property type="entry name" value="Cyclin-like"/>
    <property type="match status" value="1"/>
</dbReference>
<evidence type="ECO:0000313" key="2">
    <source>
        <dbReference type="Proteomes" id="UP000184383"/>
    </source>
</evidence>
<organism evidence="1 2">
    <name type="scientific">Aspergillus wentii DTO 134E9</name>
    <dbReference type="NCBI Taxonomy" id="1073089"/>
    <lineage>
        <taxon>Eukaryota</taxon>
        <taxon>Fungi</taxon>
        <taxon>Dikarya</taxon>
        <taxon>Ascomycota</taxon>
        <taxon>Pezizomycotina</taxon>
        <taxon>Eurotiomycetes</taxon>
        <taxon>Eurotiomycetidae</taxon>
        <taxon>Eurotiales</taxon>
        <taxon>Aspergillaceae</taxon>
        <taxon>Aspergillus</taxon>
        <taxon>Aspergillus subgen. Cremei</taxon>
    </lineage>
</organism>
<dbReference type="Proteomes" id="UP000184383">
    <property type="component" value="Unassembled WGS sequence"/>
</dbReference>
<dbReference type="STRING" id="1073089.A0A1L9RYU4"/>
<dbReference type="PANTHER" id="PTHR15615:SF117">
    <property type="entry name" value="PHO85 CYCLIN PHO80"/>
    <property type="match status" value="1"/>
</dbReference>
<dbReference type="GO" id="GO:0016538">
    <property type="term" value="F:cyclin-dependent protein serine/threonine kinase regulator activity"/>
    <property type="evidence" value="ECO:0007669"/>
    <property type="project" value="TreeGrafter"/>
</dbReference>
<protein>
    <recommendedName>
        <fullName evidence="3">Cyclin N-terminal domain-containing protein</fullName>
    </recommendedName>
</protein>
<dbReference type="PANTHER" id="PTHR15615">
    <property type="match status" value="1"/>
</dbReference>
<dbReference type="Pfam" id="PF08613">
    <property type="entry name" value="Cyclin"/>
    <property type="match status" value="1"/>
</dbReference>
<reference evidence="2" key="1">
    <citation type="journal article" date="2017" name="Genome Biol.">
        <title>Comparative genomics reveals high biological diversity and specific adaptations in the industrially and medically important fungal genus Aspergillus.</title>
        <authorList>
            <person name="de Vries R.P."/>
            <person name="Riley R."/>
            <person name="Wiebenga A."/>
            <person name="Aguilar-Osorio G."/>
            <person name="Amillis S."/>
            <person name="Uchima C.A."/>
            <person name="Anderluh G."/>
            <person name="Asadollahi M."/>
            <person name="Askin M."/>
            <person name="Barry K."/>
            <person name="Battaglia E."/>
            <person name="Bayram O."/>
            <person name="Benocci T."/>
            <person name="Braus-Stromeyer S.A."/>
            <person name="Caldana C."/>
            <person name="Canovas D."/>
            <person name="Cerqueira G.C."/>
            <person name="Chen F."/>
            <person name="Chen W."/>
            <person name="Choi C."/>
            <person name="Clum A."/>
            <person name="Dos Santos R.A."/>
            <person name="Damasio A.R."/>
            <person name="Diallinas G."/>
            <person name="Emri T."/>
            <person name="Fekete E."/>
            <person name="Flipphi M."/>
            <person name="Freyberg S."/>
            <person name="Gallo A."/>
            <person name="Gournas C."/>
            <person name="Habgood R."/>
            <person name="Hainaut M."/>
            <person name="Harispe M.L."/>
            <person name="Henrissat B."/>
            <person name="Hilden K.S."/>
            <person name="Hope R."/>
            <person name="Hossain A."/>
            <person name="Karabika E."/>
            <person name="Karaffa L."/>
            <person name="Karanyi Z."/>
            <person name="Krasevec N."/>
            <person name="Kuo A."/>
            <person name="Kusch H."/>
            <person name="LaButti K."/>
            <person name="Lagendijk E.L."/>
            <person name="Lapidus A."/>
            <person name="Levasseur A."/>
            <person name="Lindquist E."/>
            <person name="Lipzen A."/>
            <person name="Logrieco A.F."/>
            <person name="MacCabe A."/>
            <person name="Maekelae M.R."/>
            <person name="Malavazi I."/>
            <person name="Melin P."/>
            <person name="Meyer V."/>
            <person name="Mielnichuk N."/>
            <person name="Miskei M."/>
            <person name="Molnar A.P."/>
            <person name="Mule G."/>
            <person name="Ngan C.Y."/>
            <person name="Orejas M."/>
            <person name="Orosz E."/>
            <person name="Ouedraogo J.P."/>
            <person name="Overkamp K.M."/>
            <person name="Park H.-S."/>
            <person name="Perrone G."/>
            <person name="Piumi F."/>
            <person name="Punt P.J."/>
            <person name="Ram A.F."/>
            <person name="Ramon A."/>
            <person name="Rauscher S."/>
            <person name="Record E."/>
            <person name="Riano-Pachon D.M."/>
            <person name="Robert V."/>
            <person name="Roehrig J."/>
            <person name="Ruller R."/>
            <person name="Salamov A."/>
            <person name="Salih N.S."/>
            <person name="Samson R.A."/>
            <person name="Sandor E."/>
            <person name="Sanguinetti M."/>
            <person name="Schuetze T."/>
            <person name="Sepcic K."/>
            <person name="Shelest E."/>
            <person name="Sherlock G."/>
            <person name="Sophianopoulou V."/>
            <person name="Squina F.M."/>
            <person name="Sun H."/>
            <person name="Susca A."/>
            <person name="Todd R.B."/>
            <person name="Tsang A."/>
            <person name="Unkles S.E."/>
            <person name="van de Wiele N."/>
            <person name="van Rossen-Uffink D."/>
            <person name="Oliveira J.V."/>
            <person name="Vesth T.C."/>
            <person name="Visser J."/>
            <person name="Yu J.-H."/>
            <person name="Zhou M."/>
            <person name="Andersen M.R."/>
            <person name="Archer D.B."/>
            <person name="Baker S.E."/>
            <person name="Benoit I."/>
            <person name="Brakhage A.A."/>
            <person name="Braus G.H."/>
            <person name="Fischer R."/>
            <person name="Frisvad J.C."/>
            <person name="Goldman G.H."/>
            <person name="Houbraken J."/>
            <person name="Oakley B."/>
            <person name="Pocsi I."/>
            <person name="Scazzocchio C."/>
            <person name="Seiboth B."/>
            <person name="vanKuyk P.A."/>
            <person name="Wortman J."/>
            <person name="Dyer P.S."/>
            <person name="Grigoriev I.V."/>
        </authorList>
    </citation>
    <scope>NUCLEOTIDE SEQUENCE [LARGE SCALE GENOMIC DNA]</scope>
    <source>
        <strain evidence="2">DTO 134E9</strain>
    </source>
</reference>
<dbReference type="InterPro" id="IPR013922">
    <property type="entry name" value="Cyclin_PHO80-like"/>
</dbReference>
<dbReference type="RefSeq" id="XP_040693683.1">
    <property type="nucleotide sequence ID" value="XM_040829930.1"/>
</dbReference>
<keyword evidence="2" id="KW-1185">Reference proteome</keyword>
<dbReference type="InterPro" id="IPR036915">
    <property type="entry name" value="Cyclin-like_sf"/>
</dbReference>
<dbReference type="OrthoDB" id="337735at2759"/>
<dbReference type="GO" id="GO:0019901">
    <property type="term" value="F:protein kinase binding"/>
    <property type="evidence" value="ECO:0007669"/>
    <property type="project" value="InterPro"/>
</dbReference>
<name>A0A1L9RYU4_ASPWE</name>
<evidence type="ECO:0000313" key="1">
    <source>
        <dbReference type="EMBL" id="OJJ40007.1"/>
    </source>
</evidence>
<dbReference type="GO" id="GO:0000307">
    <property type="term" value="C:cyclin-dependent protein kinase holoenzyme complex"/>
    <property type="evidence" value="ECO:0007669"/>
    <property type="project" value="TreeGrafter"/>
</dbReference>
<dbReference type="EMBL" id="KV878209">
    <property type="protein sequence ID" value="OJJ40007.1"/>
    <property type="molecule type" value="Genomic_DNA"/>
</dbReference>
<proteinExistence type="predicted"/>
<dbReference type="VEuPathDB" id="FungiDB:ASPWEDRAFT_166094"/>
<dbReference type="GO" id="GO:0005634">
    <property type="term" value="C:nucleus"/>
    <property type="evidence" value="ECO:0007669"/>
    <property type="project" value="TreeGrafter"/>
</dbReference>
<sequence length="246" mass="28156">MLLQPRYPSRIERHTPIKHVADEVIRRCLQDLYRSYYPKQRVLDAIHHEAQPIPSAPQTRLPESFQTGTISHESAPAKILPRRYELASPLDIVSLIAELLAGSTRENVALPLSTSDLTRFHSKTPPNTTVYDYLHQLTVYNVLTPPVLLTALIYVVRLCEAQPGFELNCLTVHRLFLACVTVASKSVSDSFWKNAYYAYIGGVSARELSMLELELLRYLHWNVVTRHDELFNCYVILIDRHAGYQL</sequence>
<dbReference type="GeneID" id="63745778"/>
<accession>A0A1L9RYU4</accession>
<gene>
    <name evidence="1" type="ORF">ASPWEDRAFT_166094</name>
</gene>
<dbReference type="AlphaFoldDB" id="A0A1L9RYU4"/>